<dbReference type="Gene3D" id="3.40.50.450">
    <property type="match status" value="1"/>
</dbReference>
<proteinExistence type="predicted"/>
<dbReference type="EMBL" id="BOMV01000026">
    <property type="protein sequence ID" value="GIE95223.1"/>
    <property type="molecule type" value="Genomic_DNA"/>
</dbReference>
<dbReference type="InterPro" id="IPR052341">
    <property type="entry name" value="LOG_family_nucleotidases"/>
</dbReference>
<reference evidence="1" key="1">
    <citation type="submission" date="2021-01" db="EMBL/GenBank/DDBJ databases">
        <title>Whole genome shotgun sequence of Actinoplanes rishiriensis NBRC 108556.</title>
        <authorList>
            <person name="Komaki H."/>
            <person name="Tamura T."/>
        </authorList>
    </citation>
    <scope>NUCLEOTIDE SEQUENCE</scope>
    <source>
        <strain evidence="1">NBRC 108556</strain>
    </source>
</reference>
<keyword evidence="2" id="KW-1185">Reference proteome</keyword>
<evidence type="ECO:0000313" key="2">
    <source>
        <dbReference type="Proteomes" id="UP000636960"/>
    </source>
</evidence>
<dbReference type="InterPro" id="IPR041164">
    <property type="entry name" value="LDcluster4"/>
</dbReference>
<evidence type="ECO:0000313" key="1">
    <source>
        <dbReference type="EMBL" id="GIE95223.1"/>
    </source>
</evidence>
<gene>
    <name evidence="1" type="ORF">Ari01nite_26880</name>
</gene>
<dbReference type="Pfam" id="PF18306">
    <property type="entry name" value="LDcluster4"/>
    <property type="match status" value="1"/>
</dbReference>
<organism evidence="1 2">
    <name type="scientific">Paractinoplanes rishiriensis</name>
    <dbReference type="NCBI Taxonomy" id="1050105"/>
    <lineage>
        <taxon>Bacteria</taxon>
        <taxon>Bacillati</taxon>
        <taxon>Actinomycetota</taxon>
        <taxon>Actinomycetes</taxon>
        <taxon>Micromonosporales</taxon>
        <taxon>Micromonosporaceae</taxon>
        <taxon>Paractinoplanes</taxon>
    </lineage>
</organism>
<dbReference type="PANTHER" id="PTHR43393">
    <property type="entry name" value="CYTOKININ RIBOSIDE 5'-MONOPHOSPHATE PHOSPHORIBOHYDROLASE"/>
    <property type="match status" value="1"/>
</dbReference>
<sequence>MTPQQMVAVIGGRRVNIRDSRTLEFAEAVGRELALLGYGVATGGDDGVGGAACKGAVEAGGVTLAFLKEAHIDNCSPYVTWALPTSLDLSRSVPLNWAGCAIVAFDGGFGTLFEIALALDTSRPLVLTGDQPLLRTEKLQLPTCERVMGNDPASTPEVIAALRKLIGPPPVPSAPTGNDHHRVR</sequence>
<dbReference type="SUPFAM" id="SSF102405">
    <property type="entry name" value="MCP/YpsA-like"/>
    <property type="match status" value="1"/>
</dbReference>
<comment type="caution">
    <text evidence="1">The sequence shown here is derived from an EMBL/GenBank/DDBJ whole genome shotgun (WGS) entry which is preliminary data.</text>
</comment>
<accession>A0A919JY50</accession>
<dbReference type="GO" id="GO:0005829">
    <property type="term" value="C:cytosol"/>
    <property type="evidence" value="ECO:0007669"/>
    <property type="project" value="TreeGrafter"/>
</dbReference>
<name>A0A919JY50_9ACTN</name>
<protein>
    <submittedName>
        <fullName evidence="1">Uncharacterized protein</fullName>
    </submittedName>
</protein>
<dbReference type="Proteomes" id="UP000636960">
    <property type="component" value="Unassembled WGS sequence"/>
</dbReference>
<dbReference type="AlphaFoldDB" id="A0A919JY50"/>
<dbReference type="PANTHER" id="PTHR43393:SF3">
    <property type="entry name" value="LYSINE DECARBOXYLASE-LIKE PROTEIN"/>
    <property type="match status" value="1"/>
</dbReference>